<organism evidence="1 2">
    <name type="scientific">Edwardsiella anguillarum ET080813</name>
    <dbReference type="NCBI Taxonomy" id="667120"/>
    <lineage>
        <taxon>Bacteria</taxon>
        <taxon>Pseudomonadati</taxon>
        <taxon>Pseudomonadota</taxon>
        <taxon>Gammaproteobacteria</taxon>
        <taxon>Enterobacterales</taxon>
        <taxon>Hafniaceae</taxon>
        <taxon>Edwardsiella</taxon>
    </lineage>
</organism>
<proteinExistence type="predicted"/>
<dbReference type="HOGENOM" id="CLU_2632471_0_0_6"/>
<dbReference type="KEGG" id="ete:ETEE_3988"/>
<dbReference type="Proteomes" id="UP000028681">
    <property type="component" value="Chromosome"/>
</dbReference>
<dbReference type="AlphaFoldDB" id="A0A076LQW3"/>
<reference evidence="1 2" key="1">
    <citation type="journal article" date="2012" name="PLoS ONE">
        <title>Edwardsiella comparative phylogenomics reveal the new intra/inter-species taxonomic relationships, virulence evolution and niche adaptation mechanisms.</title>
        <authorList>
            <person name="Yang M."/>
            <person name="Lv Y."/>
            <person name="Xiao J."/>
            <person name="Wu H."/>
            <person name="Zheng H."/>
            <person name="Liu Q."/>
            <person name="Zhang Y."/>
            <person name="Wang Q."/>
        </authorList>
    </citation>
    <scope>NUCLEOTIDE SEQUENCE [LARGE SCALE GENOMIC DNA]</scope>
    <source>
        <strain evidence="2">080813</strain>
    </source>
</reference>
<gene>
    <name evidence="1" type="ORF">ETEE_3988</name>
</gene>
<evidence type="ECO:0000313" key="1">
    <source>
        <dbReference type="EMBL" id="AIJ10396.1"/>
    </source>
</evidence>
<dbReference type="EMBL" id="CP006664">
    <property type="protein sequence ID" value="AIJ10396.1"/>
    <property type="molecule type" value="Genomic_DNA"/>
</dbReference>
<name>A0A076LQW3_9GAMM</name>
<evidence type="ECO:0000313" key="2">
    <source>
        <dbReference type="Proteomes" id="UP000028681"/>
    </source>
</evidence>
<protein>
    <submittedName>
        <fullName evidence="1">Uncharacterized protein</fullName>
    </submittedName>
</protein>
<accession>A0A076LQW3</accession>
<sequence>MGVRGTAGAPAFAQRVPARAWLSVDASARRLRRLPRDIDYSYSVYGAYYAEFQSAIARNGKICGLGGTWRVLISPAL</sequence>